<dbReference type="EMBL" id="VIGC01000007">
    <property type="protein sequence ID" value="TQE96637.1"/>
    <property type="molecule type" value="Genomic_DNA"/>
</dbReference>
<evidence type="ECO:0000256" key="1">
    <source>
        <dbReference type="ARBA" id="ARBA00004184"/>
    </source>
</evidence>
<evidence type="ECO:0000256" key="3">
    <source>
        <dbReference type="ARBA" id="ARBA00022448"/>
    </source>
</evidence>
<evidence type="ECO:0000256" key="9">
    <source>
        <dbReference type="RuleBase" id="RU003656"/>
    </source>
</evidence>
<evidence type="ECO:0000256" key="6">
    <source>
        <dbReference type="ARBA" id="ARBA00023196"/>
    </source>
</evidence>
<evidence type="ECO:0000313" key="12">
    <source>
        <dbReference type="EMBL" id="TQE96637.1"/>
    </source>
</evidence>
<dbReference type="PANTHER" id="PTHR13822">
    <property type="entry name" value="ATP SYNTHASE DELTA/EPSILON CHAIN"/>
    <property type="match status" value="1"/>
</dbReference>
<evidence type="ECO:0000256" key="8">
    <source>
        <dbReference type="HAMAP-Rule" id="MF_00530"/>
    </source>
</evidence>
<keyword evidence="4 8" id="KW-0406">Ion transport</keyword>
<evidence type="ECO:0000256" key="7">
    <source>
        <dbReference type="ARBA" id="ARBA00023310"/>
    </source>
</evidence>
<keyword evidence="6 8" id="KW-0139">CF(1)</keyword>
<dbReference type="GO" id="GO:0045259">
    <property type="term" value="C:proton-transporting ATP synthase complex"/>
    <property type="evidence" value="ECO:0007669"/>
    <property type="project" value="UniProtKB-KW"/>
</dbReference>
<comment type="similarity">
    <text evidence="2 8 9">Belongs to the ATPase epsilon chain family.</text>
</comment>
<keyword evidence="8" id="KW-0375">Hydrogen ion transport</keyword>
<dbReference type="InterPro" id="IPR001469">
    <property type="entry name" value="ATP_synth_F1_dsu/esu"/>
</dbReference>
<dbReference type="SUPFAM" id="SSF51344">
    <property type="entry name" value="Epsilon subunit of F1F0-ATP synthase N-terminal domain"/>
    <property type="match status" value="1"/>
</dbReference>
<dbReference type="InterPro" id="IPR020546">
    <property type="entry name" value="ATP_synth_F1_dsu/esu_N"/>
</dbReference>
<dbReference type="Pfam" id="PF00401">
    <property type="entry name" value="ATP-synt_DE"/>
    <property type="match status" value="1"/>
</dbReference>
<dbReference type="NCBIfam" id="TIGR01216">
    <property type="entry name" value="ATP_synt_epsi"/>
    <property type="match status" value="1"/>
</dbReference>
<evidence type="ECO:0000256" key="5">
    <source>
        <dbReference type="ARBA" id="ARBA00023136"/>
    </source>
</evidence>
<proteinExistence type="inferred from homology"/>
<dbReference type="PANTHER" id="PTHR13822:SF10">
    <property type="entry name" value="ATP SYNTHASE EPSILON CHAIN, CHLOROPLASTIC"/>
    <property type="match status" value="1"/>
</dbReference>
<dbReference type="NCBIfam" id="NF009980">
    <property type="entry name" value="PRK13446.1"/>
    <property type="match status" value="1"/>
</dbReference>
<dbReference type="InterPro" id="IPR020547">
    <property type="entry name" value="ATP_synth_F1_esu_C"/>
</dbReference>
<gene>
    <name evidence="8" type="primary">atpC</name>
    <name evidence="12" type="ORF">FKZ61_07025</name>
</gene>
<dbReference type="GO" id="GO:0005886">
    <property type="term" value="C:plasma membrane"/>
    <property type="evidence" value="ECO:0007669"/>
    <property type="project" value="UniProtKB-SubCell"/>
</dbReference>
<organism evidence="12 13">
    <name type="scientific">Litorilinea aerophila</name>
    <dbReference type="NCBI Taxonomy" id="1204385"/>
    <lineage>
        <taxon>Bacteria</taxon>
        <taxon>Bacillati</taxon>
        <taxon>Chloroflexota</taxon>
        <taxon>Caldilineae</taxon>
        <taxon>Caldilineales</taxon>
        <taxon>Caldilineaceae</taxon>
        <taxon>Litorilinea</taxon>
    </lineage>
</organism>
<evidence type="ECO:0000259" key="11">
    <source>
        <dbReference type="Pfam" id="PF02823"/>
    </source>
</evidence>
<accession>A0A540VIR3</accession>
<dbReference type="InterPro" id="IPR036771">
    <property type="entry name" value="ATPsynth_dsu/esu_N"/>
</dbReference>
<keyword evidence="8" id="KW-1003">Cell membrane</keyword>
<dbReference type="Gene3D" id="2.60.15.10">
    <property type="entry name" value="F0F1 ATP synthase delta/epsilon subunit, N-terminal"/>
    <property type="match status" value="1"/>
</dbReference>
<keyword evidence="13" id="KW-1185">Reference proteome</keyword>
<evidence type="ECO:0000313" key="13">
    <source>
        <dbReference type="Proteomes" id="UP000317371"/>
    </source>
</evidence>
<sequence>MGIQVEIVTPERRLVSGEFDLVTLPGVDGQMGIMRGHAPLLSTLDIGEIILHAGSDTQYIAVSGGVVEVRPDKVTVLADTAERAEEIDVERAQAALERARQSLAENPPPQRRVVMEAALRRSSLRLKVASRRRMRQRQAPTFEESEA</sequence>
<dbReference type="InParanoid" id="A0A540VIR3"/>
<dbReference type="GO" id="GO:0005524">
    <property type="term" value="F:ATP binding"/>
    <property type="evidence" value="ECO:0007669"/>
    <property type="project" value="UniProtKB-UniRule"/>
</dbReference>
<dbReference type="HAMAP" id="MF_00530">
    <property type="entry name" value="ATP_synth_epsil_bac"/>
    <property type="match status" value="1"/>
</dbReference>
<dbReference type="FunCoup" id="A0A540VIR3">
    <property type="interactions" value="464"/>
</dbReference>
<evidence type="ECO:0000259" key="10">
    <source>
        <dbReference type="Pfam" id="PF00401"/>
    </source>
</evidence>
<dbReference type="Proteomes" id="UP000317371">
    <property type="component" value="Unassembled WGS sequence"/>
</dbReference>
<dbReference type="GO" id="GO:0012505">
    <property type="term" value="C:endomembrane system"/>
    <property type="evidence" value="ECO:0007669"/>
    <property type="project" value="UniProtKB-SubCell"/>
</dbReference>
<dbReference type="GO" id="GO:0046933">
    <property type="term" value="F:proton-transporting ATP synthase activity, rotational mechanism"/>
    <property type="evidence" value="ECO:0007669"/>
    <property type="project" value="UniProtKB-UniRule"/>
</dbReference>
<dbReference type="Gene3D" id="1.20.5.440">
    <property type="entry name" value="ATP synthase delta/epsilon subunit, C-terminal domain"/>
    <property type="match status" value="1"/>
</dbReference>
<dbReference type="CDD" id="cd12152">
    <property type="entry name" value="F1-ATPase_delta"/>
    <property type="match status" value="1"/>
</dbReference>
<dbReference type="RefSeq" id="WP_141609379.1">
    <property type="nucleotide sequence ID" value="NZ_VIGC02000007.1"/>
</dbReference>
<evidence type="ECO:0000256" key="2">
    <source>
        <dbReference type="ARBA" id="ARBA00005712"/>
    </source>
</evidence>
<keyword evidence="5 8" id="KW-0472">Membrane</keyword>
<reference evidence="12 13" key="1">
    <citation type="submission" date="2019-06" db="EMBL/GenBank/DDBJ databases">
        <title>Genome sequence of Litorilinea aerophila BAA-2444.</title>
        <authorList>
            <person name="Maclea K.S."/>
            <person name="Maurais E.G."/>
            <person name="Iannazzi L.C."/>
        </authorList>
    </citation>
    <scope>NUCLEOTIDE SEQUENCE [LARGE SCALE GENOMIC DNA]</scope>
    <source>
        <strain evidence="12 13">ATCC BAA-2444</strain>
    </source>
</reference>
<keyword evidence="7 8" id="KW-0066">ATP synthesis</keyword>
<dbReference type="Pfam" id="PF02823">
    <property type="entry name" value="ATP-synt_DE_N"/>
    <property type="match status" value="1"/>
</dbReference>
<evidence type="ECO:0000256" key="4">
    <source>
        <dbReference type="ARBA" id="ARBA00023065"/>
    </source>
</evidence>
<protein>
    <recommendedName>
        <fullName evidence="8">ATP synthase epsilon chain</fullName>
    </recommendedName>
    <alternativeName>
        <fullName evidence="8">ATP synthase F1 sector epsilon subunit</fullName>
    </alternativeName>
    <alternativeName>
        <fullName evidence="8">F-ATPase epsilon subunit</fullName>
    </alternativeName>
</protein>
<comment type="caution">
    <text evidence="12">The sequence shown here is derived from an EMBL/GenBank/DDBJ whole genome shotgun (WGS) entry which is preliminary data.</text>
</comment>
<comment type="function">
    <text evidence="8">Produces ATP from ADP in the presence of a proton gradient across the membrane.</text>
</comment>
<name>A0A540VIR3_9CHLR</name>
<feature type="domain" description="ATP synthase epsilon subunit C-terminal" evidence="10">
    <location>
        <begin position="85"/>
        <end position="129"/>
    </location>
</feature>
<dbReference type="OrthoDB" id="9804110at2"/>
<comment type="subunit">
    <text evidence="8 9">F-type ATPases have 2 components, CF(1) - the catalytic core - and CF(0) - the membrane proton channel. CF(1) has five subunits: alpha(3), beta(3), gamma(1), delta(1), epsilon(1). CF(0) has three main subunits: a, b and c.</text>
</comment>
<feature type="domain" description="ATP synthase F1 complex delta/epsilon subunit N-terminal" evidence="11">
    <location>
        <begin position="3"/>
        <end position="81"/>
    </location>
</feature>
<dbReference type="AlphaFoldDB" id="A0A540VIR3"/>
<comment type="subcellular location">
    <subcellularLocation>
        <location evidence="8">Cell membrane</location>
        <topology evidence="8">Peripheral membrane protein</topology>
    </subcellularLocation>
    <subcellularLocation>
        <location evidence="1">Endomembrane system</location>
        <topology evidence="1">Peripheral membrane protein</topology>
    </subcellularLocation>
</comment>
<keyword evidence="3 8" id="KW-0813">Transport</keyword>